<proteinExistence type="predicted"/>
<dbReference type="EMBL" id="JAACXV010011350">
    <property type="protein sequence ID" value="KAF7275089.1"/>
    <property type="molecule type" value="Genomic_DNA"/>
</dbReference>
<evidence type="ECO:0000313" key="2">
    <source>
        <dbReference type="Proteomes" id="UP000625711"/>
    </source>
</evidence>
<name>A0A834I8M9_RHYFE</name>
<accession>A0A834I8M9</accession>
<organism evidence="1 2">
    <name type="scientific">Rhynchophorus ferrugineus</name>
    <name type="common">Red palm weevil</name>
    <name type="synonym">Curculio ferrugineus</name>
    <dbReference type="NCBI Taxonomy" id="354439"/>
    <lineage>
        <taxon>Eukaryota</taxon>
        <taxon>Metazoa</taxon>
        <taxon>Ecdysozoa</taxon>
        <taxon>Arthropoda</taxon>
        <taxon>Hexapoda</taxon>
        <taxon>Insecta</taxon>
        <taxon>Pterygota</taxon>
        <taxon>Neoptera</taxon>
        <taxon>Endopterygota</taxon>
        <taxon>Coleoptera</taxon>
        <taxon>Polyphaga</taxon>
        <taxon>Cucujiformia</taxon>
        <taxon>Curculionidae</taxon>
        <taxon>Dryophthorinae</taxon>
        <taxon>Rhynchophorus</taxon>
    </lineage>
</organism>
<evidence type="ECO:0000313" key="1">
    <source>
        <dbReference type="EMBL" id="KAF7275089.1"/>
    </source>
</evidence>
<dbReference type="Proteomes" id="UP000625711">
    <property type="component" value="Unassembled WGS sequence"/>
</dbReference>
<comment type="caution">
    <text evidence="1">The sequence shown here is derived from an EMBL/GenBank/DDBJ whole genome shotgun (WGS) entry which is preliminary data.</text>
</comment>
<dbReference type="AlphaFoldDB" id="A0A834I8M9"/>
<reference evidence="1" key="1">
    <citation type="submission" date="2020-08" db="EMBL/GenBank/DDBJ databases">
        <title>Genome sequencing and assembly of the red palm weevil Rhynchophorus ferrugineus.</title>
        <authorList>
            <person name="Dias G.B."/>
            <person name="Bergman C.M."/>
            <person name="Manee M."/>
        </authorList>
    </citation>
    <scope>NUCLEOTIDE SEQUENCE</scope>
    <source>
        <strain evidence="1">AA-2017</strain>
        <tissue evidence="1">Whole larva</tissue>
    </source>
</reference>
<protein>
    <submittedName>
        <fullName evidence="1">Uncharacterized protein</fullName>
    </submittedName>
</protein>
<gene>
    <name evidence="1" type="ORF">GWI33_012194</name>
</gene>
<sequence length="224" mass="25238">MSECCIIKSQPAAETARKNDNVEKLDDLVGTLQPNLKRKRARKPAIEKQNVPVRANNILAEKKSKERLGDAVARQINDCSRKDSNMSYKDKLKFMAMLDFKSEKNQKILTMSASCIINSHSAAETAKKDDNVEKPDDLFGTSQLTLKRKRARKPAINTQKVPVRACNRLAAKKSKERLGDAVVRQINDCSLKNSNRNYTDKLKFMAMLGLKSEKNQFESSDSGF</sequence>
<keyword evidence="2" id="KW-1185">Reference proteome</keyword>